<dbReference type="OrthoDB" id="144444at2157"/>
<accession>A0A0E3H8F2</accession>
<protein>
    <recommendedName>
        <fullName evidence="4">DUF2769 domain-containing protein</fullName>
    </recommendedName>
</protein>
<dbReference type="Proteomes" id="UP000066529">
    <property type="component" value="Chromosome"/>
</dbReference>
<evidence type="ECO:0000313" key="2">
    <source>
        <dbReference type="EMBL" id="AKB12249.1"/>
    </source>
</evidence>
<dbReference type="KEGG" id="mthr:MSTHT_0491"/>
<dbReference type="PATRIC" id="fig|523844.20.peg.639"/>
<feature type="region of interest" description="Disordered" evidence="1">
    <location>
        <begin position="1"/>
        <end position="24"/>
    </location>
</feature>
<dbReference type="InterPro" id="IPR020075">
    <property type="entry name" value="Uncharacterised_AF2234"/>
</dbReference>
<evidence type="ECO:0008006" key="4">
    <source>
        <dbReference type="Google" id="ProtNLM"/>
    </source>
</evidence>
<dbReference type="RefSeq" id="WP_082086732.1">
    <property type="nucleotide sequence ID" value="NZ_CP009501.1"/>
</dbReference>
<reference evidence="2 3" key="1">
    <citation type="submission" date="2014-07" db="EMBL/GenBank/DDBJ databases">
        <title>Methanogenic archaea and the global carbon cycle.</title>
        <authorList>
            <person name="Henriksen J.R."/>
            <person name="Luke J."/>
            <person name="Reinhart S."/>
            <person name="Benedict M.N."/>
            <person name="Youngblut N.D."/>
            <person name="Metcalf M.E."/>
            <person name="Whitaker R.J."/>
            <person name="Metcalf W.W."/>
        </authorList>
    </citation>
    <scope>NUCLEOTIDE SEQUENCE [LARGE SCALE GENOMIC DNA]</scope>
    <source>
        <strain evidence="3">ATCC 43570 / DSM 1825 / OCM 12 / VKM B-1830 / TM-1</strain>
    </source>
</reference>
<sequence>MDSKLAAENKENVGKSGKSGKETPDIIQQAREEYGRYFGICGSYYHLKACICKSCPSYSGGAGMFCSSGKSLGQEKKEGCFCGTCELYRKFRLEGEYFCIKAKKI</sequence>
<name>A0A0E3H8F2_METTT</name>
<gene>
    <name evidence="2" type="ORF">MSTHT_0491</name>
</gene>
<dbReference type="AlphaFoldDB" id="A0A0E3H8F2"/>
<organism evidence="2 3">
    <name type="scientific">Methanosarcina thermophila (strain ATCC 43570 / DSM 1825 / OCM 12 / VKM B-1830 / TM-1)</name>
    <dbReference type="NCBI Taxonomy" id="523844"/>
    <lineage>
        <taxon>Archaea</taxon>
        <taxon>Methanobacteriati</taxon>
        <taxon>Methanobacteriota</taxon>
        <taxon>Stenosarchaea group</taxon>
        <taxon>Methanomicrobia</taxon>
        <taxon>Methanosarcinales</taxon>
        <taxon>Methanosarcinaceae</taxon>
        <taxon>Methanosarcina</taxon>
    </lineage>
</organism>
<dbReference type="Pfam" id="PF10967">
    <property type="entry name" value="DUF2769"/>
    <property type="match status" value="1"/>
</dbReference>
<dbReference type="HOGENOM" id="CLU_2230428_0_0_2"/>
<dbReference type="GeneID" id="41601494"/>
<proteinExistence type="predicted"/>
<evidence type="ECO:0000313" key="3">
    <source>
        <dbReference type="Proteomes" id="UP000066529"/>
    </source>
</evidence>
<dbReference type="EMBL" id="CP009501">
    <property type="protein sequence ID" value="AKB12249.1"/>
    <property type="molecule type" value="Genomic_DNA"/>
</dbReference>
<evidence type="ECO:0000256" key="1">
    <source>
        <dbReference type="SAM" id="MobiDB-lite"/>
    </source>
</evidence>